<keyword evidence="1" id="KW-0812">Transmembrane</keyword>
<dbReference type="OrthoDB" id="262547at2759"/>
<dbReference type="AlphaFoldDB" id="A0A0C9UHG6"/>
<dbReference type="Pfam" id="PF11735">
    <property type="entry name" value="CAP59_mtransfer"/>
    <property type="match status" value="1"/>
</dbReference>
<gene>
    <name evidence="2" type="ORF">M422DRAFT_274494</name>
</gene>
<evidence type="ECO:0000256" key="1">
    <source>
        <dbReference type="SAM" id="Phobius"/>
    </source>
</evidence>
<accession>A0A0C9UHG6</accession>
<dbReference type="Proteomes" id="UP000054279">
    <property type="component" value="Unassembled WGS sequence"/>
</dbReference>
<evidence type="ECO:0000313" key="2">
    <source>
        <dbReference type="EMBL" id="KIJ24660.1"/>
    </source>
</evidence>
<keyword evidence="1" id="KW-0472">Membrane</keyword>
<name>A0A0C9UHG6_SPHS4</name>
<proteinExistence type="predicted"/>
<dbReference type="PANTHER" id="PTHR34144:SF7">
    <property type="entry name" value="EXPORT PROTEIN (CAP59), PUTATIVE (AFU_ORTHOLOGUE AFUA_7G05020)-RELATED"/>
    <property type="match status" value="1"/>
</dbReference>
<dbReference type="HOGENOM" id="CLU_877631_0_0_1"/>
<keyword evidence="2" id="KW-0808">Transferase</keyword>
<organism evidence="2 3">
    <name type="scientific">Sphaerobolus stellatus (strain SS14)</name>
    <dbReference type="NCBI Taxonomy" id="990650"/>
    <lineage>
        <taxon>Eukaryota</taxon>
        <taxon>Fungi</taxon>
        <taxon>Dikarya</taxon>
        <taxon>Basidiomycota</taxon>
        <taxon>Agaricomycotina</taxon>
        <taxon>Agaricomycetes</taxon>
        <taxon>Phallomycetidae</taxon>
        <taxon>Geastrales</taxon>
        <taxon>Sphaerobolaceae</taxon>
        <taxon>Sphaerobolus</taxon>
    </lineage>
</organism>
<feature type="transmembrane region" description="Helical" evidence="1">
    <location>
        <begin position="21"/>
        <end position="40"/>
    </location>
</feature>
<keyword evidence="1" id="KW-1133">Transmembrane helix</keyword>
<dbReference type="EMBL" id="KN837467">
    <property type="protein sequence ID" value="KIJ24660.1"/>
    <property type="molecule type" value="Genomic_DNA"/>
</dbReference>
<evidence type="ECO:0000313" key="3">
    <source>
        <dbReference type="Proteomes" id="UP000054279"/>
    </source>
</evidence>
<dbReference type="PANTHER" id="PTHR34144">
    <property type="entry name" value="CHROMOSOME 8, WHOLE GENOME SHOTGUN SEQUENCE"/>
    <property type="match status" value="1"/>
</dbReference>
<keyword evidence="3" id="KW-1185">Reference proteome</keyword>
<protein>
    <submittedName>
        <fullName evidence="2">Glycosyltransferase family 69 protein</fullName>
    </submittedName>
</protein>
<sequence length="382" mass="42519">MHSSCQEGAIRHSLSYILRRPSKILLIGIVVLLFWTITIYRNGSITTLPSLPLASQISEESEEIVVHPWSTVPDPPSPPFVLESHGQPAKPAKNALNGAHNLVRAFNTPLFRPDPSCASVSALQARYPSLAHTSRAQHSNATIYLALNLINAEAIVPNFIYEISTMLSLMGGHRFYFSIWENGSNDHTAALLVMLEQALKALGVRYKIVVKGTSQRPNKEGGRRILELAHVRNAALDELYTGEAATKMGIAKFDMVLFMNDIIWCAADMLEIIEEHLTQSASMTCATDWGNRVVYDRWVARTMAGLPFYTQSHLLTYFNDRPWEHYGPAPPYPLPLLDDPAARKHFMALEAFQVFSCWNGAVVINPKVFLPATSNPKAIGRQ</sequence>
<dbReference type="GO" id="GO:0016740">
    <property type="term" value="F:transferase activity"/>
    <property type="evidence" value="ECO:0007669"/>
    <property type="project" value="UniProtKB-KW"/>
</dbReference>
<dbReference type="InterPro" id="IPR021047">
    <property type="entry name" value="Mannosyltransferase_CMT1"/>
</dbReference>
<reference evidence="2 3" key="1">
    <citation type="submission" date="2014-06" db="EMBL/GenBank/DDBJ databases">
        <title>Evolutionary Origins and Diversification of the Mycorrhizal Mutualists.</title>
        <authorList>
            <consortium name="DOE Joint Genome Institute"/>
            <consortium name="Mycorrhizal Genomics Consortium"/>
            <person name="Kohler A."/>
            <person name="Kuo A."/>
            <person name="Nagy L.G."/>
            <person name="Floudas D."/>
            <person name="Copeland A."/>
            <person name="Barry K.W."/>
            <person name="Cichocki N."/>
            <person name="Veneault-Fourrey C."/>
            <person name="LaButti K."/>
            <person name="Lindquist E.A."/>
            <person name="Lipzen A."/>
            <person name="Lundell T."/>
            <person name="Morin E."/>
            <person name="Murat C."/>
            <person name="Riley R."/>
            <person name="Ohm R."/>
            <person name="Sun H."/>
            <person name="Tunlid A."/>
            <person name="Henrissat B."/>
            <person name="Grigoriev I.V."/>
            <person name="Hibbett D.S."/>
            <person name="Martin F."/>
        </authorList>
    </citation>
    <scope>NUCLEOTIDE SEQUENCE [LARGE SCALE GENOMIC DNA]</scope>
    <source>
        <strain evidence="2 3">SS14</strain>
    </source>
</reference>